<evidence type="ECO:0000313" key="3">
    <source>
        <dbReference type="Proteomes" id="UP000050761"/>
    </source>
</evidence>
<protein>
    <submittedName>
        <fullName evidence="2 4">Uncharacterized protein</fullName>
    </submittedName>
</protein>
<accession>A0A183FT00</accession>
<dbReference type="EMBL" id="UZAH01026997">
    <property type="protein sequence ID" value="VDO87597.1"/>
    <property type="molecule type" value="Genomic_DNA"/>
</dbReference>
<dbReference type="Proteomes" id="UP000050761">
    <property type="component" value="Unassembled WGS sequence"/>
</dbReference>
<sequence length="111" mass="11747">MLVNSQRVTNSRQAALALVGRSGRGDNNTLRGQRHSAPGSPHGQRPRDQLLNGTCGADLLLPPPPTGLSACRDGVCTDRRAVPLIATCEESISRAISGQEISECNAFVGWI</sequence>
<accession>A0A3P7ZTT3</accession>
<gene>
    <name evidence="2" type="ORF">HPBE_LOCUS11142</name>
</gene>
<feature type="region of interest" description="Disordered" evidence="1">
    <location>
        <begin position="19"/>
        <end position="49"/>
    </location>
</feature>
<evidence type="ECO:0000256" key="1">
    <source>
        <dbReference type="SAM" id="MobiDB-lite"/>
    </source>
</evidence>
<organism evidence="3 4">
    <name type="scientific">Heligmosomoides polygyrus</name>
    <name type="common">Parasitic roundworm</name>
    <dbReference type="NCBI Taxonomy" id="6339"/>
    <lineage>
        <taxon>Eukaryota</taxon>
        <taxon>Metazoa</taxon>
        <taxon>Ecdysozoa</taxon>
        <taxon>Nematoda</taxon>
        <taxon>Chromadorea</taxon>
        <taxon>Rhabditida</taxon>
        <taxon>Rhabditina</taxon>
        <taxon>Rhabditomorpha</taxon>
        <taxon>Strongyloidea</taxon>
        <taxon>Heligmosomidae</taxon>
        <taxon>Heligmosomoides</taxon>
    </lineage>
</organism>
<keyword evidence="3" id="KW-1185">Reference proteome</keyword>
<name>A0A183FT00_HELPZ</name>
<evidence type="ECO:0000313" key="2">
    <source>
        <dbReference type="EMBL" id="VDO87597.1"/>
    </source>
</evidence>
<dbReference type="AlphaFoldDB" id="A0A183FT00"/>
<reference evidence="4" key="2">
    <citation type="submission" date="2019-09" db="UniProtKB">
        <authorList>
            <consortium name="WormBaseParasite"/>
        </authorList>
    </citation>
    <scope>IDENTIFICATION</scope>
</reference>
<evidence type="ECO:0000313" key="4">
    <source>
        <dbReference type="WBParaSite" id="HPBE_0001114101-mRNA-1"/>
    </source>
</evidence>
<reference evidence="2 3" key="1">
    <citation type="submission" date="2018-11" db="EMBL/GenBank/DDBJ databases">
        <authorList>
            <consortium name="Pathogen Informatics"/>
        </authorList>
    </citation>
    <scope>NUCLEOTIDE SEQUENCE [LARGE SCALE GENOMIC DNA]</scope>
</reference>
<proteinExistence type="predicted"/>
<dbReference type="WBParaSite" id="HPBE_0001114101-mRNA-1">
    <property type="protein sequence ID" value="HPBE_0001114101-mRNA-1"/>
    <property type="gene ID" value="HPBE_0001114101"/>
</dbReference>